<accession>A0ABV3ZD16</accession>
<dbReference type="InterPro" id="IPR002305">
    <property type="entry name" value="aa-tRNA-synth_Ic"/>
</dbReference>
<comment type="subcellular location">
    <subcellularLocation>
        <location evidence="8">Cytoplasm</location>
    </subcellularLocation>
</comment>
<dbReference type="GO" id="GO:0004831">
    <property type="term" value="F:tyrosine-tRNA ligase activity"/>
    <property type="evidence" value="ECO:0007669"/>
    <property type="project" value="UniProtKB-EC"/>
</dbReference>
<dbReference type="PRINTS" id="PR01040">
    <property type="entry name" value="TRNASYNTHTYR"/>
</dbReference>
<evidence type="ECO:0000256" key="9">
    <source>
        <dbReference type="PROSITE-ProRule" id="PRU00182"/>
    </source>
</evidence>
<feature type="domain" description="Tyrosine--tRNA ligase SYY-like C-terminal" evidence="10">
    <location>
        <begin position="356"/>
        <end position="422"/>
    </location>
</feature>
<feature type="binding site" evidence="8">
    <location>
        <position position="32"/>
    </location>
    <ligand>
        <name>L-tyrosine</name>
        <dbReference type="ChEBI" id="CHEBI:58315"/>
    </ligand>
</feature>
<keyword evidence="3 8" id="KW-0067">ATP-binding</keyword>
<dbReference type="InterPro" id="IPR024107">
    <property type="entry name" value="Tyr-tRNA-ligase_bac_1"/>
</dbReference>
<dbReference type="InterPro" id="IPR002307">
    <property type="entry name" value="Tyr-tRNA-ligase"/>
</dbReference>
<dbReference type="SUPFAM" id="SSF55174">
    <property type="entry name" value="Alpha-L RNA-binding motif"/>
    <property type="match status" value="1"/>
</dbReference>
<evidence type="ECO:0000259" key="10">
    <source>
        <dbReference type="Pfam" id="PF22421"/>
    </source>
</evidence>
<reference evidence="11 12" key="1">
    <citation type="submission" date="2023-07" db="EMBL/GenBank/DDBJ databases">
        <authorList>
            <person name="Lian W.-H."/>
        </authorList>
    </citation>
    <scope>NUCLEOTIDE SEQUENCE [LARGE SCALE GENOMIC DNA]</scope>
    <source>
        <strain evidence="11 12">SYSU DXS3180</strain>
    </source>
</reference>
<keyword evidence="4 9" id="KW-0694">RNA-binding</keyword>
<dbReference type="InterPro" id="IPR036986">
    <property type="entry name" value="S4_RNA-bd_sf"/>
</dbReference>
<keyword evidence="5 8" id="KW-0648">Protein biosynthesis</keyword>
<dbReference type="PROSITE" id="PS50889">
    <property type="entry name" value="S4"/>
    <property type="match status" value="1"/>
</dbReference>
<keyword evidence="12" id="KW-1185">Reference proteome</keyword>
<feature type="short sequence motif" description="'HIGH' region" evidence="8">
    <location>
        <begin position="37"/>
        <end position="46"/>
    </location>
</feature>
<evidence type="ECO:0000256" key="8">
    <source>
        <dbReference type="HAMAP-Rule" id="MF_02006"/>
    </source>
</evidence>
<protein>
    <recommendedName>
        <fullName evidence="8">Tyrosine--tRNA ligase</fullName>
        <ecNumber evidence="8">6.1.1.1</ecNumber>
    </recommendedName>
    <alternativeName>
        <fullName evidence="8">Tyrosyl-tRNA synthetase</fullName>
        <shortName evidence="8">TyrRS</shortName>
    </alternativeName>
</protein>
<keyword evidence="6 8" id="KW-0030">Aminoacyl-tRNA synthetase</keyword>
<feature type="short sequence motif" description="'KMSKS' region" evidence="8">
    <location>
        <begin position="230"/>
        <end position="234"/>
    </location>
</feature>
<dbReference type="HAMAP" id="MF_02006">
    <property type="entry name" value="Tyr_tRNA_synth_type1"/>
    <property type="match status" value="1"/>
</dbReference>
<dbReference type="CDD" id="cd00165">
    <property type="entry name" value="S4"/>
    <property type="match status" value="1"/>
</dbReference>
<evidence type="ECO:0000256" key="3">
    <source>
        <dbReference type="ARBA" id="ARBA00022840"/>
    </source>
</evidence>
<evidence type="ECO:0000256" key="2">
    <source>
        <dbReference type="ARBA" id="ARBA00022741"/>
    </source>
</evidence>
<gene>
    <name evidence="8 11" type="primary">tyrS</name>
    <name evidence="11" type="ORF">QTN47_07865</name>
</gene>
<comment type="caution">
    <text evidence="11">The sequence shown here is derived from an EMBL/GenBank/DDBJ whole genome shotgun (WGS) entry which is preliminary data.</text>
</comment>
<dbReference type="Gene3D" id="3.40.50.620">
    <property type="entry name" value="HUPs"/>
    <property type="match status" value="1"/>
</dbReference>
<evidence type="ECO:0000313" key="11">
    <source>
        <dbReference type="EMBL" id="MEX6687400.1"/>
    </source>
</evidence>
<dbReference type="SUPFAM" id="SSF52374">
    <property type="entry name" value="Nucleotidylyl transferase"/>
    <property type="match status" value="1"/>
</dbReference>
<keyword evidence="2 8" id="KW-0547">Nucleotide-binding</keyword>
<evidence type="ECO:0000256" key="7">
    <source>
        <dbReference type="ARBA" id="ARBA00048248"/>
    </source>
</evidence>
<proteinExistence type="inferred from homology"/>
<sequence length="425" mass="48005">MNLVDELRWRGMIQDMMPGTEEQLNKEMTSAYIGFDPTADSLHIGSLVPILLLVHLQRAGHKPFALVGGATGMIGDPSMKSEERNLLSEEQLQKNVAGIHNQLVKYLDFDTNKANAAVMVNNYDWFKTISFIDFLRDTGKHITVNYMMAKDSVKKRIEGDTGISYTEFAYQLMQGYDFYWLYQHHNCKLQMGGSDQWGNITTGTELIRRKAGGEAFAFTCPLLTKSDGGKFGKTEKGNVWLDPVRTTPYQFYQFWLNAADEDAKKWIKIFTFLTKDEIYALIAQHETNAGARLLQKTLAKEITCFVHGEEEYNKAIETTEKLFANQSAPAESLSIEDLENMEGVVKFDFEASKIDAGIDVISFLADSGIFPSKGEARKMLQNGGVSINRKKIEDLQTVISTDMLLHNTFLLVQKGKKNYYLVKIA</sequence>
<dbReference type="EC" id="6.1.1.1" evidence="8"/>
<comment type="similarity">
    <text evidence="8">Belongs to the class-I aminoacyl-tRNA synthetase family. TyrS type 1 subfamily.</text>
</comment>
<dbReference type="RefSeq" id="WP_369328805.1">
    <property type="nucleotide sequence ID" value="NZ_JAULBC010000002.1"/>
</dbReference>
<dbReference type="Pfam" id="PF22421">
    <property type="entry name" value="SYY_C-terminal"/>
    <property type="match status" value="1"/>
</dbReference>
<dbReference type="EMBL" id="JAULBC010000002">
    <property type="protein sequence ID" value="MEX6687400.1"/>
    <property type="molecule type" value="Genomic_DNA"/>
</dbReference>
<keyword evidence="1 8" id="KW-0436">Ligase</keyword>
<comment type="subunit">
    <text evidence="8">Homodimer.</text>
</comment>
<comment type="function">
    <text evidence="8">Catalyzes the attachment of tyrosine to tRNA(Tyr) in a two-step reaction: tyrosine is first activated by ATP to form Tyr-AMP and then transferred to the acceptor end of tRNA(Tyr).</text>
</comment>
<dbReference type="Gene3D" id="3.10.290.10">
    <property type="entry name" value="RNA-binding S4 domain"/>
    <property type="match status" value="1"/>
</dbReference>
<feature type="binding site" evidence="8">
    <location>
        <position position="170"/>
    </location>
    <ligand>
        <name>L-tyrosine</name>
        <dbReference type="ChEBI" id="CHEBI:58315"/>
    </ligand>
</feature>
<feature type="binding site" evidence="8">
    <location>
        <position position="233"/>
    </location>
    <ligand>
        <name>ATP</name>
        <dbReference type="ChEBI" id="CHEBI:30616"/>
    </ligand>
</feature>
<evidence type="ECO:0000256" key="4">
    <source>
        <dbReference type="ARBA" id="ARBA00022884"/>
    </source>
</evidence>
<dbReference type="Gene3D" id="1.10.240.10">
    <property type="entry name" value="Tyrosyl-Transfer RNA Synthetase"/>
    <property type="match status" value="1"/>
</dbReference>
<evidence type="ECO:0000256" key="6">
    <source>
        <dbReference type="ARBA" id="ARBA00023146"/>
    </source>
</evidence>
<dbReference type="InterPro" id="IPR024088">
    <property type="entry name" value="Tyr-tRNA-ligase_bac-type"/>
</dbReference>
<name>A0ABV3ZD16_9BACT</name>
<evidence type="ECO:0000256" key="5">
    <source>
        <dbReference type="ARBA" id="ARBA00022917"/>
    </source>
</evidence>
<dbReference type="NCBIfam" id="TIGR00234">
    <property type="entry name" value="tyrS"/>
    <property type="match status" value="1"/>
</dbReference>
<feature type="binding site" evidence="8">
    <location>
        <position position="174"/>
    </location>
    <ligand>
        <name>L-tyrosine</name>
        <dbReference type="ChEBI" id="CHEBI:58315"/>
    </ligand>
</feature>
<dbReference type="Pfam" id="PF00579">
    <property type="entry name" value="tRNA-synt_1b"/>
    <property type="match status" value="1"/>
</dbReference>
<comment type="catalytic activity">
    <reaction evidence="7 8">
        <text>tRNA(Tyr) + L-tyrosine + ATP = L-tyrosyl-tRNA(Tyr) + AMP + diphosphate + H(+)</text>
        <dbReference type="Rhea" id="RHEA:10220"/>
        <dbReference type="Rhea" id="RHEA-COMP:9706"/>
        <dbReference type="Rhea" id="RHEA-COMP:9707"/>
        <dbReference type="ChEBI" id="CHEBI:15378"/>
        <dbReference type="ChEBI" id="CHEBI:30616"/>
        <dbReference type="ChEBI" id="CHEBI:33019"/>
        <dbReference type="ChEBI" id="CHEBI:58315"/>
        <dbReference type="ChEBI" id="CHEBI:78442"/>
        <dbReference type="ChEBI" id="CHEBI:78536"/>
        <dbReference type="ChEBI" id="CHEBI:456215"/>
        <dbReference type="EC" id="6.1.1.1"/>
    </reaction>
</comment>
<dbReference type="InterPro" id="IPR054608">
    <property type="entry name" value="SYY-like_C"/>
</dbReference>
<organism evidence="11 12">
    <name type="scientific">Danxiaibacter flavus</name>
    <dbReference type="NCBI Taxonomy" id="3049108"/>
    <lineage>
        <taxon>Bacteria</taxon>
        <taxon>Pseudomonadati</taxon>
        <taxon>Bacteroidota</taxon>
        <taxon>Chitinophagia</taxon>
        <taxon>Chitinophagales</taxon>
        <taxon>Chitinophagaceae</taxon>
        <taxon>Danxiaibacter</taxon>
    </lineage>
</organism>
<dbReference type="Proteomes" id="UP001560573">
    <property type="component" value="Unassembled WGS sequence"/>
</dbReference>
<dbReference type="InterPro" id="IPR014729">
    <property type="entry name" value="Rossmann-like_a/b/a_fold"/>
</dbReference>
<evidence type="ECO:0000256" key="1">
    <source>
        <dbReference type="ARBA" id="ARBA00022598"/>
    </source>
</evidence>
<evidence type="ECO:0000313" key="12">
    <source>
        <dbReference type="Proteomes" id="UP001560573"/>
    </source>
</evidence>
<dbReference type="PANTHER" id="PTHR11766">
    <property type="entry name" value="TYROSYL-TRNA SYNTHETASE"/>
    <property type="match status" value="1"/>
</dbReference>
<keyword evidence="8" id="KW-0963">Cytoplasm</keyword>
<dbReference type="PANTHER" id="PTHR11766:SF0">
    <property type="entry name" value="TYROSINE--TRNA LIGASE, MITOCHONDRIAL"/>
    <property type="match status" value="1"/>
</dbReference>
<dbReference type="CDD" id="cd00805">
    <property type="entry name" value="TyrRS_core"/>
    <property type="match status" value="1"/>
</dbReference>